<dbReference type="PROSITE" id="PS50983">
    <property type="entry name" value="FE_B12_PBP"/>
    <property type="match status" value="1"/>
</dbReference>
<dbReference type="GO" id="GO:1901678">
    <property type="term" value="P:iron coordination entity transport"/>
    <property type="evidence" value="ECO:0007669"/>
    <property type="project" value="UniProtKB-ARBA"/>
</dbReference>
<accession>A0A285JRC1</accession>
<organism evidence="7 8">
    <name type="scientific">Paractinoplanes atraurantiacus</name>
    <dbReference type="NCBI Taxonomy" id="1036182"/>
    <lineage>
        <taxon>Bacteria</taxon>
        <taxon>Bacillati</taxon>
        <taxon>Actinomycetota</taxon>
        <taxon>Actinomycetes</taxon>
        <taxon>Micromonosporales</taxon>
        <taxon>Micromonosporaceae</taxon>
        <taxon>Paractinoplanes</taxon>
    </lineage>
</organism>
<comment type="subcellular location">
    <subcellularLocation>
        <location evidence="1">Cell envelope</location>
    </subcellularLocation>
</comment>
<sequence>MRLPLGRLLPVAILSAAVALAGCSTTGTEDSSEPAATSSAAAQFPVTIPTAFGDITVPKQPSRVVALGWSDADVALSLGVQPVGASDWLAFGGDGQGPWNAGKYTTAPTILGTLELDMEKVAALKPDLILDTRSSGEKARYDQLAKLGVPVVDVPKGGEMYLTSWEQQLDMIGKALGKQTEAAKLKTDLDAKFTAAAQANPSFSGKTVSAIARTGDGWGAYVTGDGRVDFLQKLGLKNAPKIEALKKDSFYIPLSNEQLDLADANVTVVFLIQATLDQVKSDKIFQAVPSVKAGHVAYMDDKDISNAFSSSSVAGLSYAVDKVTPLLASALG</sequence>
<feature type="signal peptide" evidence="5">
    <location>
        <begin position="1"/>
        <end position="21"/>
    </location>
</feature>
<evidence type="ECO:0000256" key="1">
    <source>
        <dbReference type="ARBA" id="ARBA00004196"/>
    </source>
</evidence>
<evidence type="ECO:0000256" key="4">
    <source>
        <dbReference type="ARBA" id="ARBA00022729"/>
    </source>
</evidence>
<dbReference type="PROSITE" id="PS51257">
    <property type="entry name" value="PROKAR_LIPOPROTEIN"/>
    <property type="match status" value="1"/>
</dbReference>
<dbReference type="CDD" id="cd01146">
    <property type="entry name" value="FhuD"/>
    <property type="match status" value="1"/>
</dbReference>
<keyword evidence="3" id="KW-0813">Transport</keyword>
<evidence type="ECO:0000259" key="6">
    <source>
        <dbReference type="PROSITE" id="PS50983"/>
    </source>
</evidence>
<keyword evidence="8" id="KW-1185">Reference proteome</keyword>
<dbReference type="GO" id="GO:0030288">
    <property type="term" value="C:outer membrane-bounded periplasmic space"/>
    <property type="evidence" value="ECO:0007669"/>
    <property type="project" value="TreeGrafter"/>
</dbReference>
<gene>
    <name evidence="7" type="ORF">SAMN05421748_123127</name>
</gene>
<dbReference type="AlphaFoldDB" id="A0A285JRC1"/>
<dbReference type="InterPro" id="IPR051313">
    <property type="entry name" value="Bact_iron-sidero_bind"/>
</dbReference>
<evidence type="ECO:0000256" key="2">
    <source>
        <dbReference type="ARBA" id="ARBA00008814"/>
    </source>
</evidence>
<comment type="similarity">
    <text evidence="2">Belongs to the bacterial solute-binding protein 8 family.</text>
</comment>
<evidence type="ECO:0000256" key="5">
    <source>
        <dbReference type="SAM" id="SignalP"/>
    </source>
</evidence>
<reference evidence="8" key="1">
    <citation type="submission" date="2017-09" db="EMBL/GenBank/DDBJ databases">
        <authorList>
            <person name="Varghese N."/>
            <person name="Submissions S."/>
        </authorList>
    </citation>
    <scope>NUCLEOTIDE SEQUENCE [LARGE SCALE GENOMIC DNA]</scope>
    <source>
        <strain evidence="8">CGMCC 4.6857</strain>
    </source>
</reference>
<dbReference type="Gene3D" id="3.40.50.1980">
    <property type="entry name" value="Nitrogenase molybdenum iron protein domain"/>
    <property type="match status" value="2"/>
</dbReference>
<evidence type="ECO:0000256" key="3">
    <source>
        <dbReference type="ARBA" id="ARBA00022448"/>
    </source>
</evidence>
<dbReference type="EMBL" id="OBDY01000023">
    <property type="protein sequence ID" value="SNY62327.1"/>
    <property type="molecule type" value="Genomic_DNA"/>
</dbReference>
<dbReference type="PANTHER" id="PTHR30532:SF24">
    <property type="entry name" value="FERRIC ENTEROBACTIN-BINDING PERIPLASMIC PROTEIN FEPB"/>
    <property type="match status" value="1"/>
</dbReference>
<feature type="chain" id="PRO_5039384124" evidence="5">
    <location>
        <begin position="22"/>
        <end position="332"/>
    </location>
</feature>
<evidence type="ECO:0000313" key="7">
    <source>
        <dbReference type="EMBL" id="SNY62327.1"/>
    </source>
</evidence>
<dbReference type="InterPro" id="IPR002491">
    <property type="entry name" value="ABC_transptr_periplasmic_BD"/>
</dbReference>
<dbReference type="OrthoDB" id="1846031at2"/>
<dbReference type="Pfam" id="PF01497">
    <property type="entry name" value="Peripla_BP_2"/>
    <property type="match status" value="1"/>
</dbReference>
<feature type="domain" description="Fe/B12 periplasmic-binding" evidence="6">
    <location>
        <begin position="63"/>
        <end position="331"/>
    </location>
</feature>
<dbReference type="PANTHER" id="PTHR30532">
    <property type="entry name" value="IRON III DICITRATE-BINDING PERIPLASMIC PROTEIN"/>
    <property type="match status" value="1"/>
</dbReference>
<protein>
    <submittedName>
        <fullName evidence="7">Iron complex transport system substrate-binding protein</fullName>
    </submittedName>
</protein>
<evidence type="ECO:0000313" key="8">
    <source>
        <dbReference type="Proteomes" id="UP000219612"/>
    </source>
</evidence>
<dbReference type="SUPFAM" id="SSF53807">
    <property type="entry name" value="Helical backbone' metal receptor"/>
    <property type="match status" value="1"/>
</dbReference>
<name>A0A285JRC1_9ACTN</name>
<proteinExistence type="inferred from homology"/>
<dbReference type="RefSeq" id="WP_097326632.1">
    <property type="nucleotide sequence ID" value="NZ_OBDY01000023.1"/>
</dbReference>
<dbReference type="Proteomes" id="UP000219612">
    <property type="component" value="Unassembled WGS sequence"/>
</dbReference>
<keyword evidence="4 5" id="KW-0732">Signal</keyword>